<evidence type="ECO:0000256" key="1">
    <source>
        <dbReference type="ARBA" id="ARBA00023125"/>
    </source>
</evidence>
<dbReference type="PANTHER" id="PTHR45614:SF109">
    <property type="match status" value="1"/>
</dbReference>
<proteinExistence type="predicted"/>
<feature type="domain" description="HTH myb-type" evidence="4">
    <location>
        <begin position="253"/>
        <end position="304"/>
    </location>
</feature>
<dbReference type="InterPro" id="IPR050560">
    <property type="entry name" value="MYB_TF"/>
</dbReference>
<keyword evidence="1" id="KW-0238">DNA-binding</keyword>
<dbReference type="InterPro" id="IPR009057">
    <property type="entry name" value="Homeodomain-like_sf"/>
</dbReference>
<feature type="region of interest" description="Disordered" evidence="2">
    <location>
        <begin position="374"/>
        <end position="444"/>
    </location>
</feature>
<evidence type="ECO:0000259" key="4">
    <source>
        <dbReference type="PROSITE" id="PS51294"/>
    </source>
</evidence>
<sequence>MRRGGGGAPSRRGSGGSTCCSGEIDWIADERGELQRPYKHLKDEEHKGTADCLLHKKGNSLKRSRRWSQEENGNLIQMVNLHSSKSWSTVARGIPGRSPNQCRDRWMFYLDPSVNNQPWSEHEDIKLIQAHKIHGSKWSKLAKLFPGRTGKAVKNHWPSLMRKQMKSDLISGLPEQFLYMPKDQSVTKNKGCSTIQSDQDSSTNIHVSSDSAVRPKSEQGLADERGELQRPSKHLKDEEYKRTADCLPHKKGNSLKRSHRWSQEENDNLIQMVNLHSSKSWSTVARGIPGRSPIQCRDRWMFYLDPAVNNQPWSEHEDIKLIQAHEIHGSKWCKLAKLFPGRTGKAVKNHWPSLLRKQMKSDLVSGLPEQFPYIPKDPSVTKSKGSSTFQSDQDSSINIHVSSDSAVRPKPEQGIAENGRNESTLKGTSYDSVHGNGSVSHSVNVSEKVDGQIFRSNSLSCMDQKASSATGSFPGSLPKEESTNFLEVTPNRGLCTTYDHLSNDCFDGICSSADRESQELHLSSIAYLLDMPYCKSLMIVPPDSPDHGNYADGM</sequence>
<keyword evidence="6" id="KW-1185">Reference proteome</keyword>
<dbReference type="Gene3D" id="1.10.10.60">
    <property type="entry name" value="Homeodomain-like"/>
    <property type="match status" value="4"/>
</dbReference>
<dbReference type="Pfam" id="PF00249">
    <property type="entry name" value="Myb_DNA-binding"/>
    <property type="match status" value="2"/>
</dbReference>
<feature type="compositionally biased region" description="Basic residues" evidence="2">
    <location>
        <begin position="249"/>
        <end position="260"/>
    </location>
</feature>
<feature type="domain" description="Myb-like" evidence="3">
    <location>
        <begin position="59"/>
        <end position="110"/>
    </location>
</feature>
<feature type="domain" description="HTH myb-type" evidence="4">
    <location>
        <begin position="305"/>
        <end position="359"/>
    </location>
</feature>
<feature type="domain" description="Myb-like" evidence="3">
    <location>
        <begin position="253"/>
        <end position="304"/>
    </location>
</feature>
<comment type="caution">
    <text evidence="5">The sequence shown here is derived from an EMBL/GenBank/DDBJ whole genome shotgun (WGS) entry which is preliminary data.</text>
</comment>
<reference evidence="5" key="1">
    <citation type="submission" date="2020-05" db="EMBL/GenBank/DDBJ databases">
        <title>WGS assembly of Panicum virgatum.</title>
        <authorList>
            <person name="Lovell J.T."/>
            <person name="Jenkins J."/>
            <person name="Shu S."/>
            <person name="Juenger T.E."/>
            <person name="Schmutz J."/>
        </authorList>
    </citation>
    <scope>NUCLEOTIDE SEQUENCE</scope>
    <source>
        <strain evidence="5">AP13</strain>
    </source>
</reference>
<dbReference type="SMART" id="SM00717">
    <property type="entry name" value="SANT"/>
    <property type="match status" value="4"/>
</dbReference>
<feature type="region of interest" description="Disordered" evidence="2">
    <location>
        <begin position="188"/>
        <end position="260"/>
    </location>
</feature>
<feature type="compositionally biased region" description="Polar residues" evidence="2">
    <location>
        <begin position="188"/>
        <end position="211"/>
    </location>
</feature>
<dbReference type="GO" id="GO:0005634">
    <property type="term" value="C:nucleus"/>
    <property type="evidence" value="ECO:0007669"/>
    <property type="project" value="TreeGrafter"/>
</dbReference>
<feature type="compositionally biased region" description="Low complexity" evidence="2">
    <location>
        <begin position="432"/>
        <end position="444"/>
    </location>
</feature>
<feature type="domain" description="Myb-like" evidence="3">
    <location>
        <begin position="111"/>
        <end position="161"/>
    </location>
</feature>
<name>A0A8T0XE77_PANVG</name>
<evidence type="ECO:0000259" key="3">
    <source>
        <dbReference type="PROSITE" id="PS50090"/>
    </source>
</evidence>
<evidence type="ECO:0000313" key="6">
    <source>
        <dbReference type="Proteomes" id="UP000823388"/>
    </source>
</evidence>
<feature type="compositionally biased region" description="Polar residues" evidence="2">
    <location>
        <begin position="380"/>
        <end position="405"/>
    </location>
</feature>
<feature type="domain" description="Myb-like" evidence="3">
    <location>
        <begin position="305"/>
        <end position="355"/>
    </location>
</feature>
<dbReference type="GO" id="GO:0000981">
    <property type="term" value="F:DNA-binding transcription factor activity, RNA polymerase II-specific"/>
    <property type="evidence" value="ECO:0007669"/>
    <property type="project" value="TreeGrafter"/>
</dbReference>
<dbReference type="PROSITE" id="PS51294">
    <property type="entry name" value="HTH_MYB"/>
    <property type="match status" value="4"/>
</dbReference>
<dbReference type="Proteomes" id="UP000823388">
    <property type="component" value="Chromosome 1K"/>
</dbReference>
<dbReference type="InterPro" id="IPR017930">
    <property type="entry name" value="Myb_dom"/>
</dbReference>
<protein>
    <submittedName>
        <fullName evidence="5">Uncharacterized protein</fullName>
    </submittedName>
</protein>
<feature type="domain" description="HTH myb-type" evidence="4">
    <location>
        <begin position="111"/>
        <end position="165"/>
    </location>
</feature>
<dbReference type="OrthoDB" id="2143914at2759"/>
<dbReference type="Pfam" id="PF13921">
    <property type="entry name" value="Myb_DNA-bind_6"/>
    <property type="match status" value="1"/>
</dbReference>
<evidence type="ECO:0000313" key="5">
    <source>
        <dbReference type="EMBL" id="KAG2657675.1"/>
    </source>
</evidence>
<evidence type="ECO:0000256" key="2">
    <source>
        <dbReference type="SAM" id="MobiDB-lite"/>
    </source>
</evidence>
<accession>A0A8T0XE77</accession>
<feature type="domain" description="HTH myb-type" evidence="4">
    <location>
        <begin position="59"/>
        <end position="110"/>
    </location>
</feature>
<dbReference type="AlphaFoldDB" id="A0A8T0XE77"/>
<dbReference type="CDD" id="cd00167">
    <property type="entry name" value="SANT"/>
    <property type="match status" value="4"/>
</dbReference>
<dbReference type="SUPFAM" id="SSF46689">
    <property type="entry name" value="Homeodomain-like"/>
    <property type="match status" value="2"/>
</dbReference>
<organism evidence="5 6">
    <name type="scientific">Panicum virgatum</name>
    <name type="common">Blackwell switchgrass</name>
    <dbReference type="NCBI Taxonomy" id="38727"/>
    <lineage>
        <taxon>Eukaryota</taxon>
        <taxon>Viridiplantae</taxon>
        <taxon>Streptophyta</taxon>
        <taxon>Embryophyta</taxon>
        <taxon>Tracheophyta</taxon>
        <taxon>Spermatophyta</taxon>
        <taxon>Magnoliopsida</taxon>
        <taxon>Liliopsida</taxon>
        <taxon>Poales</taxon>
        <taxon>Poaceae</taxon>
        <taxon>PACMAD clade</taxon>
        <taxon>Panicoideae</taxon>
        <taxon>Panicodae</taxon>
        <taxon>Paniceae</taxon>
        <taxon>Panicinae</taxon>
        <taxon>Panicum</taxon>
        <taxon>Panicum sect. Hiantes</taxon>
    </lineage>
</organism>
<dbReference type="PANTHER" id="PTHR45614">
    <property type="entry name" value="MYB PROTEIN-RELATED"/>
    <property type="match status" value="1"/>
</dbReference>
<gene>
    <name evidence="5" type="ORF">PVAP13_1KG198800</name>
</gene>
<feature type="compositionally biased region" description="Polar residues" evidence="2">
    <location>
        <begin position="421"/>
        <end position="431"/>
    </location>
</feature>
<dbReference type="InterPro" id="IPR001005">
    <property type="entry name" value="SANT/Myb"/>
</dbReference>
<dbReference type="GO" id="GO:0000978">
    <property type="term" value="F:RNA polymerase II cis-regulatory region sequence-specific DNA binding"/>
    <property type="evidence" value="ECO:0007669"/>
    <property type="project" value="TreeGrafter"/>
</dbReference>
<feature type="compositionally biased region" description="Basic and acidic residues" evidence="2">
    <location>
        <begin position="213"/>
        <end position="248"/>
    </location>
</feature>
<dbReference type="PROSITE" id="PS50090">
    <property type="entry name" value="MYB_LIKE"/>
    <property type="match status" value="4"/>
</dbReference>
<dbReference type="EMBL" id="CM029037">
    <property type="protein sequence ID" value="KAG2657675.1"/>
    <property type="molecule type" value="Genomic_DNA"/>
</dbReference>